<dbReference type="GO" id="GO:0051082">
    <property type="term" value="F:unfolded protein binding"/>
    <property type="evidence" value="ECO:0007669"/>
    <property type="project" value="TreeGrafter"/>
</dbReference>
<name>A0A0B6YFT7_9EUPU</name>
<proteinExistence type="inferred from homology"/>
<dbReference type="PANTHER" id="PTHR45640:SF13">
    <property type="entry name" value="HEAT SHOCK PROTEIN 22-RELATED"/>
    <property type="match status" value="1"/>
</dbReference>
<evidence type="ECO:0000259" key="4">
    <source>
        <dbReference type="PROSITE" id="PS01031"/>
    </source>
</evidence>
<dbReference type="InterPro" id="IPR008978">
    <property type="entry name" value="HSP20-like_chaperone"/>
</dbReference>
<dbReference type="PROSITE" id="PS01031">
    <property type="entry name" value="SHSP"/>
    <property type="match status" value="1"/>
</dbReference>
<organism evidence="5">
    <name type="scientific">Arion vulgaris</name>
    <dbReference type="NCBI Taxonomy" id="1028688"/>
    <lineage>
        <taxon>Eukaryota</taxon>
        <taxon>Metazoa</taxon>
        <taxon>Spiralia</taxon>
        <taxon>Lophotrochozoa</taxon>
        <taxon>Mollusca</taxon>
        <taxon>Gastropoda</taxon>
        <taxon>Heterobranchia</taxon>
        <taxon>Euthyneura</taxon>
        <taxon>Panpulmonata</taxon>
        <taxon>Eupulmonata</taxon>
        <taxon>Stylommatophora</taxon>
        <taxon>Helicina</taxon>
        <taxon>Arionoidea</taxon>
        <taxon>Arionidae</taxon>
        <taxon>Arion</taxon>
    </lineage>
</organism>
<reference evidence="5" key="1">
    <citation type="submission" date="2014-12" db="EMBL/GenBank/DDBJ databases">
        <title>Insight into the proteome of Arion vulgaris.</title>
        <authorList>
            <person name="Aradska J."/>
            <person name="Bulat T."/>
            <person name="Smidak R."/>
            <person name="Sarate P."/>
            <person name="Gangsoo J."/>
            <person name="Sialana F."/>
            <person name="Bilban M."/>
            <person name="Lubec G."/>
        </authorList>
    </citation>
    <scope>NUCLEOTIDE SEQUENCE</scope>
    <source>
        <tissue evidence="5">Skin</tissue>
    </source>
</reference>
<comment type="similarity">
    <text evidence="2 3">Belongs to the small heat shock protein (HSP20) family.</text>
</comment>
<dbReference type="CDD" id="cd06526">
    <property type="entry name" value="metazoan_ACD"/>
    <property type="match status" value="1"/>
</dbReference>
<gene>
    <name evidence="5" type="primary">ORF24242</name>
</gene>
<dbReference type="GO" id="GO:0005737">
    <property type="term" value="C:cytoplasm"/>
    <property type="evidence" value="ECO:0007669"/>
    <property type="project" value="TreeGrafter"/>
</dbReference>
<feature type="domain" description="SHSP" evidence="4">
    <location>
        <begin position="10"/>
        <end position="88"/>
    </location>
</feature>
<evidence type="ECO:0000256" key="3">
    <source>
        <dbReference type="RuleBase" id="RU003616"/>
    </source>
</evidence>
<protein>
    <recommendedName>
        <fullName evidence="4">SHSP domain-containing protein</fullName>
    </recommendedName>
</protein>
<sequence>VNNPLNNGANIILDVVEALDNDRVINDEEQFTIQMDVKNFKPEEINVSVDKGDNCVTIQAIHNEKRGDYCYSSRSFVKKYAIPVNLIE</sequence>
<evidence type="ECO:0000256" key="1">
    <source>
        <dbReference type="ARBA" id="ARBA00023016"/>
    </source>
</evidence>
<dbReference type="GO" id="GO:0009408">
    <property type="term" value="P:response to heat"/>
    <property type="evidence" value="ECO:0007669"/>
    <property type="project" value="TreeGrafter"/>
</dbReference>
<feature type="non-terminal residue" evidence="5">
    <location>
        <position position="1"/>
    </location>
</feature>
<dbReference type="InterPro" id="IPR001436">
    <property type="entry name" value="Alpha-crystallin/sHSP_animal"/>
</dbReference>
<dbReference type="GO" id="GO:0042026">
    <property type="term" value="P:protein refolding"/>
    <property type="evidence" value="ECO:0007669"/>
    <property type="project" value="TreeGrafter"/>
</dbReference>
<dbReference type="Pfam" id="PF00011">
    <property type="entry name" value="HSP20"/>
    <property type="match status" value="1"/>
</dbReference>
<dbReference type="Gene3D" id="2.60.40.790">
    <property type="match status" value="1"/>
</dbReference>
<dbReference type="AlphaFoldDB" id="A0A0B6YFT7"/>
<dbReference type="SUPFAM" id="SSF49764">
    <property type="entry name" value="HSP20-like chaperones"/>
    <property type="match status" value="1"/>
</dbReference>
<dbReference type="PANTHER" id="PTHR45640">
    <property type="entry name" value="HEAT SHOCK PROTEIN HSP-12.2-RELATED"/>
    <property type="match status" value="1"/>
</dbReference>
<dbReference type="EMBL" id="HACG01008187">
    <property type="protein sequence ID" value="CEK55052.1"/>
    <property type="molecule type" value="Transcribed_RNA"/>
</dbReference>
<dbReference type="InterPro" id="IPR002068">
    <property type="entry name" value="A-crystallin/Hsp20_dom"/>
</dbReference>
<evidence type="ECO:0000256" key="2">
    <source>
        <dbReference type="PROSITE-ProRule" id="PRU00285"/>
    </source>
</evidence>
<accession>A0A0B6YFT7</accession>
<dbReference type="GO" id="GO:0005634">
    <property type="term" value="C:nucleus"/>
    <property type="evidence" value="ECO:0007669"/>
    <property type="project" value="TreeGrafter"/>
</dbReference>
<evidence type="ECO:0000313" key="5">
    <source>
        <dbReference type="EMBL" id="CEK55052.1"/>
    </source>
</evidence>
<keyword evidence="1" id="KW-0346">Stress response</keyword>
<feature type="non-terminal residue" evidence="5">
    <location>
        <position position="88"/>
    </location>
</feature>